<evidence type="ECO:0000313" key="1">
    <source>
        <dbReference type="EMBL" id="MBF4809130.1"/>
    </source>
</evidence>
<dbReference type="AlphaFoldDB" id="A0A930W409"/>
<proteinExistence type="predicted"/>
<dbReference type="PROSITE" id="PS51257">
    <property type="entry name" value="PROKAR_LIPOPROTEIN"/>
    <property type="match status" value="1"/>
</dbReference>
<protein>
    <recommendedName>
        <fullName evidence="3">Thioredoxin</fullName>
    </recommendedName>
</protein>
<evidence type="ECO:0008006" key="3">
    <source>
        <dbReference type="Google" id="ProtNLM"/>
    </source>
</evidence>
<dbReference type="EMBL" id="JABZGT010000122">
    <property type="protein sequence ID" value="MBF4809130.1"/>
    <property type="molecule type" value="Genomic_DNA"/>
</dbReference>
<dbReference type="NCBIfam" id="NF040920">
    <property type="entry name" value="CD1871A_fam"/>
    <property type="match status" value="1"/>
</dbReference>
<name>A0A930W409_9ACTN</name>
<dbReference type="RefSeq" id="WP_314008104.1">
    <property type="nucleotide sequence ID" value="NZ_CAUSFQ010000044.1"/>
</dbReference>
<evidence type="ECO:0000313" key="2">
    <source>
        <dbReference type="Proteomes" id="UP000772566"/>
    </source>
</evidence>
<dbReference type="InterPro" id="IPR047708">
    <property type="entry name" value="CD1871A-like"/>
</dbReference>
<accession>A0A930W409</accession>
<dbReference type="Proteomes" id="UP000772566">
    <property type="component" value="Unassembled WGS sequence"/>
</dbReference>
<gene>
    <name evidence="1" type="ORF">HXK23_02735</name>
</gene>
<comment type="caution">
    <text evidence="1">The sequence shown here is derived from an EMBL/GenBank/DDBJ whole genome shotgun (WGS) entry which is preliminary data.</text>
</comment>
<reference evidence="1" key="1">
    <citation type="submission" date="2020-04" db="EMBL/GenBank/DDBJ databases">
        <title>Deep metagenomics examines the oral microbiome during advanced dental caries in children, revealing novel taxa and co-occurrences with host molecules.</title>
        <authorList>
            <person name="Baker J.L."/>
            <person name="Morton J.T."/>
            <person name="Dinis M."/>
            <person name="Alvarez R."/>
            <person name="Tran N.C."/>
            <person name="Knight R."/>
            <person name="Edlund A."/>
        </authorList>
    </citation>
    <scope>NUCLEOTIDE SEQUENCE</scope>
    <source>
        <strain evidence="1">JCVI_22A_bin.2</strain>
    </source>
</reference>
<organism evidence="1 2">
    <name type="scientific">Lancefieldella parvula</name>
    <dbReference type="NCBI Taxonomy" id="1382"/>
    <lineage>
        <taxon>Bacteria</taxon>
        <taxon>Bacillati</taxon>
        <taxon>Actinomycetota</taxon>
        <taxon>Coriobacteriia</taxon>
        <taxon>Coriobacteriales</taxon>
        <taxon>Atopobiaceae</taxon>
        <taxon>Lancefieldella</taxon>
    </lineage>
</organism>
<sequence length="55" mass="5914">MKSKQACGWSCRLRVLPILFLLLGCAFVVYGASRGEVQTVLGKAVRICLECVGIG</sequence>